<evidence type="ECO:0000256" key="1">
    <source>
        <dbReference type="SAM" id="Phobius"/>
    </source>
</evidence>
<dbReference type="PROSITE" id="PS51257">
    <property type="entry name" value="PROKAR_LIPOPROTEIN"/>
    <property type="match status" value="1"/>
</dbReference>
<feature type="transmembrane region" description="Helical" evidence="1">
    <location>
        <begin position="214"/>
        <end position="235"/>
    </location>
</feature>
<keyword evidence="1" id="KW-0472">Membrane</keyword>
<accession>X0SU38</accession>
<sequence>MKTKLFIISILIIFIVSSGGCGYMCKKFNLFCDDPTGIPVLNIEKDVEKTQKTIKENTTIIKESSDNIIKETESITKEADEAQRKIPQDIKPEIDPHIDSIKESSNSIANNTERINKANINLLTTNSTLEEVKKKAKTSDKILLKITEERDEAIKAKNDQMQKMLRWVIVASIIGAGGLGVFGFMYGNRLSLTLSLVCIVVMSIAIFVSTYLIYIIIFGGIILIALIGLLVYNIIAQKKAFKEVVDTVEIAQKNMPTEARTKLFGGKGQTGIMDGIQSKTTMGMVQKEKNKMSNLWMYAKVNGDENSA</sequence>
<reference evidence="2" key="1">
    <citation type="journal article" date="2014" name="Front. Microbiol.">
        <title>High frequency of phylogenetically diverse reductive dehalogenase-homologous genes in deep subseafloor sedimentary metagenomes.</title>
        <authorList>
            <person name="Kawai M."/>
            <person name="Futagami T."/>
            <person name="Toyoda A."/>
            <person name="Takaki Y."/>
            <person name="Nishi S."/>
            <person name="Hori S."/>
            <person name="Arai W."/>
            <person name="Tsubouchi T."/>
            <person name="Morono Y."/>
            <person name="Uchiyama I."/>
            <person name="Ito T."/>
            <person name="Fujiyama A."/>
            <person name="Inagaki F."/>
            <person name="Takami H."/>
        </authorList>
    </citation>
    <scope>NUCLEOTIDE SEQUENCE</scope>
    <source>
        <strain evidence="2">Expedition CK06-06</strain>
    </source>
</reference>
<dbReference type="AlphaFoldDB" id="X0SU38"/>
<comment type="caution">
    <text evidence="2">The sequence shown here is derived from an EMBL/GenBank/DDBJ whole genome shotgun (WGS) entry which is preliminary data.</text>
</comment>
<feature type="transmembrane region" description="Helical" evidence="1">
    <location>
        <begin position="164"/>
        <end position="183"/>
    </location>
</feature>
<organism evidence="2">
    <name type="scientific">marine sediment metagenome</name>
    <dbReference type="NCBI Taxonomy" id="412755"/>
    <lineage>
        <taxon>unclassified sequences</taxon>
        <taxon>metagenomes</taxon>
        <taxon>ecological metagenomes</taxon>
    </lineage>
</organism>
<proteinExistence type="predicted"/>
<protein>
    <submittedName>
        <fullName evidence="2">Uncharacterized protein</fullName>
    </submittedName>
</protein>
<name>X0SU38_9ZZZZ</name>
<keyword evidence="1" id="KW-1133">Transmembrane helix</keyword>
<keyword evidence="1" id="KW-0812">Transmembrane</keyword>
<feature type="transmembrane region" description="Helical" evidence="1">
    <location>
        <begin position="190"/>
        <end position="208"/>
    </location>
</feature>
<evidence type="ECO:0000313" key="2">
    <source>
        <dbReference type="EMBL" id="GAF84698.1"/>
    </source>
</evidence>
<gene>
    <name evidence="2" type="ORF">S01H1_04504</name>
</gene>
<dbReference type="EMBL" id="BARS01002376">
    <property type="protein sequence ID" value="GAF84698.1"/>
    <property type="molecule type" value="Genomic_DNA"/>
</dbReference>